<reference evidence="2" key="2">
    <citation type="submission" date="2023-06" db="EMBL/GenBank/DDBJ databases">
        <authorList>
            <consortium name="Lawrence Berkeley National Laboratory"/>
            <person name="Mondo S.J."/>
            <person name="Hensen N."/>
            <person name="Bonometti L."/>
            <person name="Westerberg I."/>
            <person name="Brannstrom I.O."/>
            <person name="Guillou S."/>
            <person name="Cros-Aarteil S."/>
            <person name="Calhoun S."/>
            <person name="Haridas S."/>
            <person name="Kuo A."/>
            <person name="Pangilinan J."/>
            <person name="Riley R."/>
            <person name="Labutti K."/>
            <person name="Andreopoulos B."/>
            <person name="Lipzen A."/>
            <person name="Chen C."/>
            <person name="Yanf M."/>
            <person name="Daum C."/>
            <person name="Ng V."/>
            <person name="Clum A."/>
            <person name="Steindorff A."/>
            <person name="Ohm R."/>
            <person name="Martin F."/>
            <person name="Silar P."/>
            <person name="Natvig D."/>
            <person name="Lalanne C."/>
            <person name="Gautier V."/>
            <person name="Ament-Velasquez S.L."/>
            <person name="Kruys A."/>
            <person name="Hutchinson M.I."/>
            <person name="Powell A.J."/>
            <person name="Barry K."/>
            <person name="Miller A.N."/>
            <person name="Grigoriev I.V."/>
            <person name="Debuchy R."/>
            <person name="Gladieux P."/>
            <person name="Thoren M.H."/>
            <person name="Johannesson H."/>
        </authorList>
    </citation>
    <scope>NUCLEOTIDE SEQUENCE</scope>
    <source>
        <strain evidence="2">CBS 626.80</strain>
    </source>
</reference>
<dbReference type="EMBL" id="MU859108">
    <property type="protein sequence ID" value="KAK3953244.1"/>
    <property type="molecule type" value="Genomic_DNA"/>
</dbReference>
<gene>
    <name evidence="2" type="ORF">QBC32DRAFT_121409</name>
</gene>
<evidence type="ECO:0000256" key="1">
    <source>
        <dbReference type="SAM" id="SignalP"/>
    </source>
</evidence>
<protein>
    <submittedName>
        <fullName evidence="2">Uncharacterized protein</fullName>
    </submittedName>
</protein>
<feature type="signal peptide" evidence="1">
    <location>
        <begin position="1"/>
        <end position="22"/>
    </location>
</feature>
<organism evidence="2 3">
    <name type="scientific">Pseudoneurospora amorphoporcata</name>
    <dbReference type="NCBI Taxonomy" id="241081"/>
    <lineage>
        <taxon>Eukaryota</taxon>
        <taxon>Fungi</taxon>
        <taxon>Dikarya</taxon>
        <taxon>Ascomycota</taxon>
        <taxon>Pezizomycotina</taxon>
        <taxon>Sordariomycetes</taxon>
        <taxon>Sordariomycetidae</taxon>
        <taxon>Sordariales</taxon>
        <taxon>Sordariaceae</taxon>
        <taxon>Pseudoneurospora</taxon>
    </lineage>
</organism>
<reference evidence="2" key="1">
    <citation type="journal article" date="2023" name="Mol. Phylogenet. Evol.">
        <title>Genome-scale phylogeny and comparative genomics of the fungal order Sordariales.</title>
        <authorList>
            <person name="Hensen N."/>
            <person name="Bonometti L."/>
            <person name="Westerberg I."/>
            <person name="Brannstrom I.O."/>
            <person name="Guillou S."/>
            <person name="Cros-Aarteil S."/>
            <person name="Calhoun S."/>
            <person name="Haridas S."/>
            <person name="Kuo A."/>
            <person name="Mondo S."/>
            <person name="Pangilinan J."/>
            <person name="Riley R."/>
            <person name="LaButti K."/>
            <person name="Andreopoulos B."/>
            <person name="Lipzen A."/>
            <person name="Chen C."/>
            <person name="Yan M."/>
            <person name="Daum C."/>
            <person name="Ng V."/>
            <person name="Clum A."/>
            <person name="Steindorff A."/>
            <person name="Ohm R.A."/>
            <person name="Martin F."/>
            <person name="Silar P."/>
            <person name="Natvig D.O."/>
            <person name="Lalanne C."/>
            <person name="Gautier V."/>
            <person name="Ament-Velasquez S.L."/>
            <person name="Kruys A."/>
            <person name="Hutchinson M.I."/>
            <person name="Powell A.J."/>
            <person name="Barry K."/>
            <person name="Miller A.N."/>
            <person name="Grigoriev I.V."/>
            <person name="Debuchy R."/>
            <person name="Gladieux P."/>
            <person name="Hiltunen Thoren M."/>
            <person name="Johannesson H."/>
        </authorList>
    </citation>
    <scope>NUCLEOTIDE SEQUENCE</scope>
    <source>
        <strain evidence="2">CBS 626.80</strain>
    </source>
</reference>
<name>A0AAN6NWA4_9PEZI</name>
<dbReference type="AlphaFoldDB" id="A0AAN6NWA4"/>
<sequence length="159" mass="17120">MQLTTLLTGALASFLSIGTSSAAPASASSPYEAGNTKRVPIIGGFRLSTADTCPMDLNSRNWEFYTVNFGAACGECTIPKRQWTGNVNETFDARTISDAYLNPKCQITLFQKTDCSDPGIVSGSGCWAPEGGIKAYKISCPWWEEPGVEGGSWLRPCYN</sequence>
<evidence type="ECO:0000313" key="2">
    <source>
        <dbReference type="EMBL" id="KAK3953244.1"/>
    </source>
</evidence>
<dbReference type="Proteomes" id="UP001303222">
    <property type="component" value="Unassembled WGS sequence"/>
</dbReference>
<keyword evidence="1" id="KW-0732">Signal</keyword>
<evidence type="ECO:0000313" key="3">
    <source>
        <dbReference type="Proteomes" id="UP001303222"/>
    </source>
</evidence>
<accession>A0AAN6NWA4</accession>
<proteinExistence type="predicted"/>
<comment type="caution">
    <text evidence="2">The sequence shown here is derived from an EMBL/GenBank/DDBJ whole genome shotgun (WGS) entry which is preliminary data.</text>
</comment>
<feature type="chain" id="PRO_5043010720" evidence="1">
    <location>
        <begin position="23"/>
        <end position="159"/>
    </location>
</feature>
<keyword evidence="3" id="KW-1185">Reference proteome</keyword>